<proteinExistence type="predicted"/>
<protein>
    <submittedName>
        <fullName evidence="1">Uncharacterized protein</fullName>
    </submittedName>
</protein>
<evidence type="ECO:0000313" key="2">
    <source>
        <dbReference type="Proteomes" id="UP000475862"/>
    </source>
</evidence>
<comment type="caution">
    <text evidence="1">The sequence shown here is derived from an EMBL/GenBank/DDBJ whole genome shotgun (WGS) entry which is preliminary data.</text>
</comment>
<evidence type="ECO:0000313" key="1">
    <source>
        <dbReference type="EMBL" id="KAE9529089.1"/>
    </source>
</evidence>
<gene>
    <name evidence="1" type="ORF">AGLY_012043</name>
</gene>
<accession>A0A6G0TAP4</accession>
<keyword evidence="2" id="KW-1185">Reference proteome</keyword>
<name>A0A6G0TAP4_APHGL</name>
<organism evidence="1 2">
    <name type="scientific">Aphis glycines</name>
    <name type="common">Soybean aphid</name>
    <dbReference type="NCBI Taxonomy" id="307491"/>
    <lineage>
        <taxon>Eukaryota</taxon>
        <taxon>Metazoa</taxon>
        <taxon>Ecdysozoa</taxon>
        <taxon>Arthropoda</taxon>
        <taxon>Hexapoda</taxon>
        <taxon>Insecta</taxon>
        <taxon>Pterygota</taxon>
        <taxon>Neoptera</taxon>
        <taxon>Paraneoptera</taxon>
        <taxon>Hemiptera</taxon>
        <taxon>Sternorrhyncha</taxon>
        <taxon>Aphidomorpha</taxon>
        <taxon>Aphidoidea</taxon>
        <taxon>Aphididae</taxon>
        <taxon>Aphidini</taxon>
        <taxon>Aphis</taxon>
        <taxon>Aphis</taxon>
    </lineage>
</organism>
<dbReference type="Proteomes" id="UP000475862">
    <property type="component" value="Unassembled WGS sequence"/>
</dbReference>
<dbReference type="AlphaFoldDB" id="A0A6G0TAP4"/>
<sequence>MSNDIGMQYLEDQVYKYTENKYCWHHILVVGINFTQYDTILDCADGVSHTTVASQEPEDCGRTEYKRRTGNASLESPQVLPDETGYMSQRGHSYHPIRTAWVMSRDSLKTINNYEHFESVIIVVVVIVVVVVDEVHWPPRDRQHINNNNNYQSAAYCCDPRYVGHGCLYDCLTFYPADRRRA</sequence>
<reference evidence="1 2" key="1">
    <citation type="submission" date="2019-08" db="EMBL/GenBank/DDBJ databases">
        <title>The genome of the soybean aphid Biotype 1, its phylome, world population structure and adaptation to the North American continent.</title>
        <authorList>
            <person name="Giordano R."/>
            <person name="Donthu R.K."/>
            <person name="Hernandez A.G."/>
            <person name="Wright C.L."/>
            <person name="Zimin A.V."/>
        </authorList>
    </citation>
    <scope>NUCLEOTIDE SEQUENCE [LARGE SCALE GENOMIC DNA]</scope>
    <source>
        <tissue evidence="1">Whole aphids</tissue>
    </source>
</reference>
<dbReference type="EMBL" id="VYZN01000047">
    <property type="protein sequence ID" value="KAE9529089.1"/>
    <property type="molecule type" value="Genomic_DNA"/>
</dbReference>